<evidence type="ECO:0000313" key="2">
    <source>
        <dbReference type="Proteomes" id="UP000297814"/>
    </source>
</evidence>
<keyword evidence="2" id="KW-1185">Reference proteome</keyword>
<accession>A0A4Z1GKT9</accession>
<proteinExistence type="predicted"/>
<sequence length="70" mass="7839">MLTQKSNLFRGPEVTLCTVTQRLAAGLTRLCLVTVDWSSNSSMLITVGLFQTLEFSQKDRFNVDTKSRSP</sequence>
<dbReference type="Proteomes" id="UP000297814">
    <property type="component" value="Unassembled WGS sequence"/>
</dbReference>
<comment type="caution">
    <text evidence="1">The sequence shown here is derived from an EMBL/GenBank/DDBJ whole genome shotgun (WGS) entry which is preliminary data.</text>
</comment>
<name>A0A4Z1GKT9_9HELO</name>
<dbReference type="EMBL" id="PQXK01000112">
    <property type="protein sequence ID" value="TGO36868.1"/>
    <property type="molecule type" value="Genomic_DNA"/>
</dbReference>
<organism evidence="1 2">
    <name type="scientific">Botrytis hyacinthi</name>
    <dbReference type="NCBI Taxonomy" id="278943"/>
    <lineage>
        <taxon>Eukaryota</taxon>
        <taxon>Fungi</taxon>
        <taxon>Dikarya</taxon>
        <taxon>Ascomycota</taxon>
        <taxon>Pezizomycotina</taxon>
        <taxon>Leotiomycetes</taxon>
        <taxon>Helotiales</taxon>
        <taxon>Sclerotiniaceae</taxon>
        <taxon>Botrytis</taxon>
    </lineage>
</organism>
<evidence type="ECO:0000313" key="1">
    <source>
        <dbReference type="EMBL" id="TGO36868.1"/>
    </source>
</evidence>
<gene>
    <name evidence="1" type="ORF">BHYA_0112g00070</name>
</gene>
<protein>
    <submittedName>
        <fullName evidence="1">Uncharacterized protein</fullName>
    </submittedName>
</protein>
<dbReference type="AlphaFoldDB" id="A0A4Z1GKT9"/>
<reference evidence="1 2" key="1">
    <citation type="submission" date="2017-12" db="EMBL/GenBank/DDBJ databases">
        <title>Comparative genomics of Botrytis spp.</title>
        <authorList>
            <person name="Valero-Jimenez C.A."/>
            <person name="Tapia P."/>
            <person name="Veloso J."/>
            <person name="Silva-Moreno E."/>
            <person name="Staats M."/>
            <person name="Valdes J.H."/>
            <person name="Van Kan J.A.L."/>
        </authorList>
    </citation>
    <scope>NUCLEOTIDE SEQUENCE [LARGE SCALE GENOMIC DNA]</scope>
    <source>
        <strain evidence="1 2">Bh0001</strain>
    </source>
</reference>